<feature type="chain" id="PRO_5004272436" evidence="1">
    <location>
        <begin position="22"/>
        <end position="93"/>
    </location>
</feature>
<dbReference type="EMBL" id="AY544199">
    <property type="protein sequence ID" value="AAT66151.1"/>
    <property type="molecule type" value="Genomic_DNA"/>
</dbReference>
<keyword evidence="2" id="KW-0449">Lipoprotein</keyword>
<protein>
    <submittedName>
        <fullName evidence="2">Putative membrane lipoprotein</fullName>
    </submittedName>
</protein>
<reference evidence="2" key="1">
    <citation type="journal article" date="2004" name="Plasmid">
        <title>Mycoplasma arthritidis bacteriophage MAV1 prophage integration, deletions, and strain-related polymorphisms.</title>
        <authorList>
            <person name="Washburn L.R."/>
            <person name="Miller E.J."/>
            <person name="Mukherjee S."/>
            <person name="Dannenbring D."/>
        </authorList>
    </citation>
    <scope>NUCLEOTIDE SEQUENCE</scope>
    <source>
        <strain evidence="2">158p10</strain>
    </source>
</reference>
<organism evidence="2">
    <name type="scientific">Metamycoplasma arthritidis</name>
    <name type="common">Mycoplasma arthritidis</name>
    <dbReference type="NCBI Taxonomy" id="2111"/>
    <lineage>
        <taxon>Bacteria</taxon>
        <taxon>Bacillati</taxon>
        <taxon>Mycoplasmatota</taxon>
        <taxon>Mycoplasmoidales</taxon>
        <taxon>Metamycoplasmataceae</taxon>
        <taxon>Metamycoplasma</taxon>
    </lineage>
</organism>
<name>Q6E6N9_METAT</name>
<proteinExistence type="predicted"/>
<accession>Q6E6N9</accession>
<evidence type="ECO:0000313" key="2">
    <source>
        <dbReference type="EMBL" id="AAT66151.1"/>
    </source>
</evidence>
<dbReference type="AlphaFoldDB" id="Q6E6N9"/>
<evidence type="ECO:0000256" key="1">
    <source>
        <dbReference type="SAM" id="SignalP"/>
    </source>
</evidence>
<sequence>MKKSLLLIPILSALTTLPLLIAAKCKPEETQEQKDEKLAKKYEKEYIDKQKYVFDDFEQFKMKLEHFLLEKDENIRNSWKESWIDYPNRNIKK</sequence>
<keyword evidence="1" id="KW-0732">Signal</keyword>
<feature type="signal peptide" evidence="1">
    <location>
        <begin position="1"/>
        <end position="21"/>
    </location>
</feature>